<name>A0A1F5EC60_9BACT</name>
<comment type="similarity">
    <text evidence="2 15">Belongs to the DNA polymerase type-Y family.</text>
</comment>
<dbReference type="GO" id="GO:0005829">
    <property type="term" value="C:cytosol"/>
    <property type="evidence" value="ECO:0007669"/>
    <property type="project" value="TreeGrafter"/>
</dbReference>
<dbReference type="Gene3D" id="3.40.1170.60">
    <property type="match status" value="1"/>
</dbReference>
<evidence type="ECO:0000256" key="5">
    <source>
        <dbReference type="ARBA" id="ARBA00022679"/>
    </source>
</evidence>
<dbReference type="Pfam" id="PF21999">
    <property type="entry name" value="IMS_HHH_1"/>
    <property type="match status" value="1"/>
</dbReference>
<dbReference type="NCBIfam" id="NF002677">
    <property type="entry name" value="PRK02406.1"/>
    <property type="match status" value="1"/>
</dbReference>
<feature type="binding site" evidence="15">
    <location>
        <position position="104"/>
    </location>
    <ligand>
        <name>Mg(2+)</name>
        <dbReference type="ChEBI" id="CHEBI:18420"/>
    </ligand>
</feature>
<dbReference type="InterPro" id="IPR017961">
    <property type="entry name" value="DNA_pol_Y-fam_little_finger"/>
</dbReference>
<evidence type="ECO:0000256" key="11">
    <source>
        <dbReference type="ARBA" id="ARBA00022932"/>
    </source>
</evidence>
<dbReference type="CDD" id="cd03586">
    <property type="entry name" value="PolY_Pol_IV_kappa"/>
    <property type="match status" value="1"/>
</dbReference>
<dbReference type="Pfam" id="PF00817">
    <property type="entry name" value="IMS"/>
    <property type="match status" value="1"/>
</dbReference>
<dbReference type="EMBL" id="MEZX01000002">
    <property type="protein sequence ID" value="OGD64856.1"/>
    <property type="molecule type" value="Genomic_DNA"/>
</dbReference>
<dbReference type="GO" id="GO:0000287">
    <property type="term" value="F:magnesium ion binding"/>
    <property type="evidence" value="ECO:0007669"/>
    <property type="project" value="UniProtKB-UniRule"/>
</dbReference>
<dbReference type="SUPFAM" id="SSF100879">
    <property type="entry name" value="Lesion bypass DNA polymerase (Y-family), little finger domain"/>
    <property type="match status" value="1"/>
</dbReference>
<evidence type="ECO:0000259" key="16">
    <source>
        <dbReference type="PROSITE" id="PS50173"/>
    </source>
</evidence>
<keyword evidence="10 15" id="KW-0460">Magnesium</keyword>
<dbReference type="Pfam" id="PF11799">
    <property type="entry name" value="IMS_C"/>
    <property type="match status" value="1"/>
</dbReference>
<dbReference type="EC" id="2.7.7.7" evidence="15"/>
<feature type="active site" evidence="15">
    <location>
        <position position="105"/>
    </location>
</feature>
<dbReference type="GO" id="GO:0006261">
    <property type="term" value="P:DNA-templated DNA replication"/>
    <property type="evidence" value="ECO:0007669"/>
    <property type="project" value="UniProtKB-UniRule"/>
</dbReference>
<keyword evidence="4 15" id="KW-0963">Cytoplasm</keyword>
<comment type="subcellular location">
    <subcellularLocation>
        <location evidence="1 15">Cytoplasm</location>
    </subcellularLocation>
</comment>
<feature type="site" description="Substrate discrimination" evidence="15">
    <location>
        <position position="13"/>
    </location>
</feature>
<dbReference type="GO" id="GO:0003887">
    <property type="term" value="F:DNA-directed DNA polymerase activity"/>
    <property type="evidence" value="ECO:0007669"/>
    <property type="project" value="UniProtKB-UniRule"/>
</dbReference>
<organism evidence="17 18">
    <name type="scientific">Candidatus Berkelbacteria bacterium RIFCSPLOWO2_01_FULL_50_28</name>
    <dbReference type="NCBI Taxonomy" id="1797471"/>
    <lineage>
        <taxon>Bacteria</taxon>
        <taxon>Candidatus Berkelbacteria</taxon>
    </lineage>
</organism>
<keyword evidence="6 15" id="KW-0548">Nucleotidyltransferase</keyword>
<feature type="domain" description="UmuC" evidence="16">
    <location>
        <begin position="4"/>
        <end position="187"/>
    </location>
</feature>
<dbReference type="PROSITE" id="PS50173">
    <property type="entry name" value="UMUC"/>
    <property type="match status" value="1"/>
</dbReference>
<evidence type="ECO:0000256" key="2">
    <source>
        <dbReference type="ARBA" id="ARBA00010945"/>
    </source>
</evidence>
<dbReference type="InterPro" id="IPR022880">
    <property type="entry name" value="DNApol_IV"/>
</dbReference>
<dbReference type="InterPro" id="IPR043502">
    <property type="entry name" value="DNA/RNA_pol_sf"/>
</dbReference>
<evidence type="ECO:0000256" key="1">
    <source>
        <dbReference type="ARBA" id="ARBA00004496"/>
    </source>
</evidence>
<dbReference type="Gene3D" id="3.30.1490.100">
    <property type="entry name" value="DNA polymerase, Y-family, little finger domain"/>
    <property type="match status" value="1"/>
</dbReference>
<dbReference type="Proteomes" id="UP000177481">
    <property type="component" value="Unassembled WGS sequence"/>
</dbReference>
<comment type="cofactor">
    <cofactor evidence="15">
        <name>Mg(2+)</name>
        <dbReference type="ChEBI" id="CHEBI:18420"/>
    </cofactor>
    <text evidence="15">Binds 2 magnesium ions per subunit.</text>
</comment>
<proteinExistence type="inferred from homology"/>
<dbReference type="Gene3D" id="1.10.150.20">
    <property type="entry name" value="5' to 3' exonuclease, C-terminal subdomain"/>
    <property type="match status" value="1"/>
</dbReference>
<accession>A0A1F5EC60</accession>
<dbReference type="HAMAP" id="MF_01113">
    <property type="entry name" value="DNApol_IV"/>
    <property type="match status" value="1"/>
</dbReference>
<dbReference type="GO" id="GO:0042276">
    <property type="term" value="P:error-prone translesion synthesis"/>
    <property type="evidence" value="ECO:0007669"/>
    <property type="project" value="TreeGrafter"/>
</dbReference>
<dbReference type="InterPro" id="IPR053848">
    <property type="entry name" value="IMS_HHH_1"/>
</dbReference>
<reference evidence="17 18" key="1">
    <citation type="journal article" date="2016" name="Nat. Commun.">
        <title>Thousands of microbial genomes shed light on interconnected biogeochemical processes in an aquifer system.</title>
        <authorList>
            <person name="Anantharaman K."/>
            <person name="Brown C.T."/>
            <person name="Hug L.A."/>
            <person name="Sharon I."/>
            <person name="Castelle C.J."/>
            <person name="Probst A.J."/>
            <person name="Thomas B.C."/>
            <person name="Singh A."/>
            <person name="Wilkins M.J."/>
            <person name="Karaoz U."/>
            <person name="Brodie E.L."/>
            <person name="Williams K.H."/>
            <person name="Hubbard S.S."/>
            <person name="Banfield J.F."/>
        </authorList>
    </citation>
    <scope>NUCLEOTIDE SEQUENCE [LARGE SCALE GENOMIC DNA]</scope>
</reference>
<dbReference type="InterPro" id="IPR043128">
    <property type="entry name" value="Rev_trsase/Diguanyl_cyclase"/>
</dbReference>
<evidence type="ECO:0000256" key="9">
    <source>
        <dbReference type="ARBA" id="ARBA00022763"/>
    </source>
</evidence>
<comment type="function">
    <text evidence="15">Poorly processive, error-prone DNA polymerase involved in untargeted mutagenesis. Copies undamaged DNA at stalled replication forks, which arise in vivo from mismatched or misaligned primer ends. These misaligned primers can be extended by PolIV. Exhibits no 3'-5' exonuclease (proofreading) activity. May be involved in translesional synthesis, in conjunction with the beta clamp from PolIII.</text>
</comment>
<dbReference type="PANTHER" id="PTHR11076:SF33">
    <property type="entry name" value="DNA POLYMERASE KAPPA"/>
    <property type="match status" value="1"/>
</dbReference>
<evidence type="ECO:0000313" key="18">
    <source>
        <dbReference type="Proteomes" id="UP000177481"/>
    </source>
</evidence>
<evidence type="ECO:0000256" key="6">
    <source>
        <dbReference type="ARBA" id="ARBA00022695"/>
    </source>
</evidence>
<keyword evidence="5 15" id="KW-0808">Transferase</keyword>
<protein>
    <recommendedName>
        <fullName evidence="15">DNA polymerase IV</fullName>
        <shortName evidence="15">Pol IV</shortName>
        <ecNumber evidence="15">2.7.7.7</ecNumber>
    </recommendedName>
</protein>
<comment type="caution">
    <text evidence="17">The sequence shown here is derived from an EMBL/GenBank/DDBJ whole genome shotgun (WGS) entry which is preliminary data.</text>
</comment>
<dbReference type="InterPro" id="IPR036775">
    <property type="entry name" value="DNA_pol_Y-fam_lit_finger_sf"/>
</dbReference>
<keyword evidence="7 15" id="KW-0235">DNA replication</keyword>
<evidence type="ECO:0000256" key="13">
    <source>
        <dbReference type="ARBA" id="ARBA00023204"/>
    </source>
</evidence>
<evidence type="ECO:0000256" key="14">
    <source>
        <dbReference type="ARBA" id="ARBA00049244"/>
    </source>
</evidence>
<feature type="binding site" evidence="15">
    <location>
        <position position="8"/>
    </location>
    <ligand>
        <name>Mg(2+)</name>
        <dbReference type="ChEBI" id="CHEBI:18420"/>
    </ligand>
</feature>
<keyword evidence="8 15" id="KW-0479">Metal-binding</keyword>
<comment type="catalytic activity">
    <reaction evidence="14 15">
        <text>DNA(n) + a 2'-deoxyribonucleoside 5'-triphosphate = DNA(n+1) + diphosphate</text>
        <dbReference type="Rhea" id="RHEA:22508"/>
        <dbReference type="Rhea" id="RHEA-COMP:17339"/>
        <dbReference type="Rhea" id="RHEA-COMP:17340"/>
        <dbReference type="ChEBI" id="CHEBI:33019"/>
        <dbReference type="ChEBI" id="CHEBI:61560"/>
        <dbReference type="ChEBI" id="CHEBI:173112"/>
        <dbReference type="EC" id="2.7.7.7"/>
    </reaction>
</comment>
<evidence type="ECO:0000256" key="12">
    <source>
        <dbReference type="ARBA" id="ARBA00023125"/>
    </source>
</evidence>
<evidence type="ECO:0000256" key="4">
    <source>
        <dbReference type="ARBA" id="ARBA00022490"/>
    </source>
</evidence>
<evidence type="ECO:0000256" key="15">
    <source>
        <dbReference type="HAMAP-Rule" id="MF_01113"/>
    </source>
</evidence>
<keyword evidence="3 15" id="KW-0515">Mutator protein</keyword>
<evidence type="ECO:0000256" key="7">
    <source>
        <dbReference type="ARBA" id="ARBA00022705"/>
    </source>
</evidence>
<dbReference type="GO" id="GO:0006281">
    <property type="term" value="P:DNA repair"/>
    <property type="evidence" value="ECO:0007669"/>
    <property type="project" value="UniProtKB-UniRule"/>
</dbReference>
<evidence type="ECO:0000313" key="17">
    <source>
        <dbReference type="EMBL" id="OGD64856.1"/>
    </source>
</evidence>
<keyword evidence="9 15" id="KW-0227">DNA damage</keyword>
<evidence type="ECO:0000256" key="8">
    <source>
        <dbReference type="ARBA" id="ARBA00022723"/>
    </source>
</evidence>
<keyword evidence="11 15" id="KW-0239">DNA-directed DNA polymerase</keyword>
<gene>
    <name evidence="15" type="primary">dinB</name>
    <name evidence="17" type="ORF">A3A71_02305</name>
</gene>
<evidence type="ECO:0000256" key="10">
    <source>
        <dbReference type="ARBA" id="ARBA00022842"/>
    </source>
</evidence>
<dbReference type="PANTHER" id="PTHR11076">
    <property type="entry name" value="DNA REPAIR POLYMERASE UMUC / TRANSFERASE FAMILY MEMBER"/>
    <property type="match status" value="1"/>
</dbReference>
<keyword evidence="12 15" id="KW-0238">DNA-binding</keyword>
<dbReference type="InterPro" id="IPR050116">
    <property type="entry name" value="DNA_polymerase-Y"/>
</dbReference>
<comment type="subunit">
    <text evidence="15">Monomer.</text>
</comment>
<dbReference type="Gene3D" id="3.30.70.270">
    <property type="match status" value="1"/>
</dbReference>
<dbReference type="STRING" id="1797471.A3A71_02305"/>
<evidence type="ECO:0000256" key="3">
    <source>
        <dbReference type="ARBA" id="ARBA00022457"/>
    </source>
</evidence>
<sequence length="419" mass="47356">MKKILHLDVNSYFATLEQQAYPSLRGKPIGVAGKGKGERTVVAGASIEAKKFGVKSGMSSWEAKRLCPKIIIIEADYDRYIFTSKRIFNIMERFGPKVDIFSIDEAFLDLYDDMSWDEAIIIAKRLKQAIRREIGEWVSCSVGISYGKTLAKLASEMQKPDGLTVIRPEDFAKIAAVTPIEELCGIGFRLHPRLNRMGINTIAELGSMPCEMLTATFGEYTGTWLHNIGNGRDSNILHSWRSLPQEKSIGHSYTLPQDIANPSDVKKVLLLLCERVGARMRQKNLAGKTVSLYLRFGDRTGFDESRNQKRFLRSGYDVYLAAENLLHEISSLQPVRLVAVTVSDLTSWENLSAPLFVEEQRQEALNSQVHSLNRRYGEFTVFRGALAAIKKRIHKLPDGRNKRLYLPQITEINPFTKRV</sequence>
<dbReference type="InterPro" id="IPR001126">
    <property type="entry name" value="UmuC"/>
</dbReference>
<keyword evidence="13 15" id="KW-0234">DNA repair</keyword>
<dbReference type="AlphaFoldDB" id="A0A1F5EC60"/>
<dbReference type="SUPFAM" id="SSF56672">
    <property type="entry name" value="DNA/RNA polymerases"/>
    <property type="match status" value="1"/>
</dbReference>
<dbReference type="GO" id="GO:0009432">
    <property type="term" value="P:SOS response"/>
    <property type="evidence" value="ECO:0007669"/>
    <property type="project" value="TreeGrafter"/>
</dbReference>
<dbReference type="GO" id="GO:0003684">
    <property type="term" value="F:damaged DNA binding"/>
    <property type="evidence" value="ECO:0007669"/>
    <property type="project" value="InterPro"/>
</dbReference>